<proteinExistence type="predicted"/>
<evidence type="ECO:0000256" key="1">
    <source>
        <dbReference type="ARBA" id="ARBA00022692"/>
    </source>
</evidence>
<dbReference type="Pfam" id="PF00664">
    <property type="entry name" value="ABC_membrane"/>
    <property type="match status" value="1"/>
</dbReference>
<protein>
    <recommendedName>
        <fullName evidence="5">ABC transmembrane type-1 domain-containing protein</fullName>
    </recommendedName>
</protein>
<evidence type="ECO:0000256" key="3">
    <source>
        <dbReference type="ARBA" id="ARBA00023136"/>
    </source>
</evidence>
<evidence type="ECO:0000259" key="5">
    <source>
        <dbReference type="Pfam" id="PF00664"/>
    </source>
</evidence>
<evidence type="ECO:0000313" key="7">
    <source>
        <dbReference type="Proteomes" id="UP001152798"/>
    </source>
</evidence>
<reference evidence="6" key="1">
    <citation type="submission" date="2022-01" db="EMBL/GenBank/DDBJ databases">
        <authorList>
            <person name="King R."/>
        </authorList>
    </citation>
    <scope>NUCLEOTIDE SEQUENCE</scope>
</reference>
<feature type="non-terminal residue" evidence="6">
    <location>
        <position position="137"/>
    </location>
</feature>
<gene>
    <name evidence="6" type="ORF">NEZAVI_LOCUS572</name>
</gene>
<accession>A0A9P0GWY1</accession>
<keyword evidence="2 4" id="KW-1133">Transmembrane helix</keyword>
<dbReference type="InterPro" id="IPR036640">
    <property type="entry name" value="ABC1_TM_sf"/>
</dbReference>
<keyword evidence="1 4" id="KW-0812">Transmembrane</keyword>
<dbReference type="GO" id="GO:0140359">
    <property type="term" value="F:ABC-type transporter activity"/>
    <property type="evidence" value="ECO:0007669"/>
    <property type="project" value="InterPro"/>
</dbReference>
<feature type="transmembrane region" description="Helical" evidence="4">
    <location>
        <begin position="21"/>
        <end position="44"/>
    </location>
</feature>
<dbReference type="GO" id="GO:0016020">
    <property type="term" value="C:membrane"/>
    <property type="evidence" value="ECO:0007669"/>
    <property type="project" value="InterPro"/>
</dbReference>
<feature type="domain" description="ABC transmembrane type-1" evidence="5">
    <location>
        <begin position="22"/>
        <end position="127"/>
    </location>
</feature>
<sequence>MGKLRTVFRIFCYANKKETTILILSLLAAIGNSFISPFAIWALFTPTLKLFMKMETPGNPFNVTRRELISRVSEIGYGYFTLSAIDFILGIIQIMASETVSRNIIAKIKTDYLAKMLSIDISWYDKSQEQFISTVSQ</sequence>
<dbReference type="GO" id="GO:0005524">
    <property type="term" value="F:ATP binding"/>
    <property type="evidence" value="ECO:0007669"/>
    <property type="project" value="InterPro"/>
</dbReference>
<keyword evidence="3 4" id="KW-0472">Membrane</keyword>
<name>A0A9P0GWY1_NEZVI</name>
<dbReference type="Gene3D" id="1.20.1560.10">
    <property type="entry name" value="ABC transporter type 1, transmembrane domain"/>
    <property type="match status" value="1"/>
</dbReference>
<dbReference type="Proteomes" id="UP001152798">
    <property type="component" value="Chromosome 1"/>
</dbReference>
<keyword evidence="7" id="KW-1185">Reference proteome</keyword>
<dbReference type="OrthoDB" id="10466010at2759"/>
<evidence type="ECO:0000313" key="6">
    <source>
        <dbReference type="EMBL" id="CAH1389113.1"/>
    </source>
</evidence>
<feature type="transmembrane region" description="Helical" evidence="4">
    <location>
        <begin position="77"/>
        <end position="96"/>
    </location>
</feature>
<dbReference type="AlphaFoldDB" id="A0A9P0GWY1"/>
<dbReference type="SUPFAM" id="SSF90123">
    <property type="entry name" value="ABC transporter transmembrane region"/>
    <property type="match status" value="1"/>
</dbReference>
<dbReference type="EMBL" id="OV725077">
    <property type="protein sequence ID" value="CAH1389113.1"/>
    <property type="molecule type" value="Genomic_DNA"/>
</dbReference>
<evidence type="ECO:0000256" key="4">
    <source>
        <dbReference type="SAM" id="Phobius"/>
    </source>
</evidence>
<dbReference type="InterPro" id="IPR011527">
    <property type="entry name" value="ABC1_TM_dom"/>
</dbReference>
<evidence type="ECO:0000256" key="2">
    <source>
        <dbReference type="ARBA" id="ARBA00022989"/>
    </source>
</evidence>
<organism evidence="6 7">
    <name type="scientific">Nezara viridula</name>
    <name type="common">Southern green stink bug</name>
    <name type="synonym">Cimex viridulus</name>
    <dbReference type="NCBI Taxonomy" id="85310"/>
    <lineage>
        <taxon>Eukaryota</taxon>
        <taxon>Metazoa</taxon>
        <taxon>Ecdysozoa</taxon>
        <taxon>Arthropoda</taxon>
        <taxon>Hexapoda</taxon>
        <taxon>Insecta</taxon>
        <taxon>Pterygota</taxon>
        <taxon>Neoptera</taxon>
        <taxon>Paraneoptera</taxon>
        <taxon>Hemiptera</taxon>
        <taxon>Heteroptera</taxon>
        <taxon>Panheteroptera</taxon>
        <taxon>Pentatomomorpha</taxon>
        <taxon>Pentatomoidea</taxon>
        <taxon>Pentatomidae</taxon>
        <taxon>Pentatominae</taxon>
        <taxon>Nezara</taxon>
    </lineage>
</organism>